<feature type="transmembrane region" description="Helical" evidence="1">
    <location>
        <begin position="425"/>
        <end position="444"/>
    </location>
</feature>
<feature type="transmembrane region" description="Helical" evidence="1">
    <location>
        <begin position="234"/>
        <end position="255"/>
    </location>
</feature>
<feature type="transmembrane region" description="Helical" evidence="1">
    <location>
        <begin position="294"/>
        <end position="319"/>
    </location>
</feature>
<dbReference type="InterPro" id="IPR047135">
    <property type="entry name" value="YsiQ"/>
</dbReference>
<reference evidence="2 3" key="1">
    <citation type="submission" date="2017-11" db="EMBL/GenBank/DDBJ databases">
        <title>Complete genome sequence of Spiroplasma clarkii CN-5 (DSM 19994).</title>
        <authorList>
            <person name="Tsai Y.-M."/>
            <person name="Chang A."/>
            <person name="Lo W.-S."/>
            <person name="Kuo C.-H."/>
        </authorList>
    </citation>
    <scope>NUCLEOTIDE SEQUENCE [LARGE SCALE GENOMIC DNA]</scope>
    <source>
        <strain evidence="2 3">CN-5</strain>
    </source>
</reference>
<accession>A0A2K8KQA2</accession>
<keyword evidence="1" id="KW-1133">Transmembrane helix</keyword>
<feature type="transmembrane region" description="Helical" evidence="1">
    <location>
        <begin position="162"/>
        <end position="183"/>
    </location>
</feature>
<feature type="transmembrane region" description="Helical" evidence="1">
    <location>
        <begin position="499"/>
        <end position="519"/>
    </location>
</feature>
<dbReference type="PANTHER" id="PTHR42925">
    <property type="entry name" value="MULTIDRUG AND TOXIN EFFLUX PROTEIN MATE FAMILY"/>
    <property type="match status" value="1"/>
</dbReference>
<feature type="transmembrane region" description="Helical" evidence="1">
    <location>
        <begin position="125"/>
        <end position="150"/>
    </location>
</feature>
<keyword evidence="1" id="KW-0472">Membrane</keyword>
<keyword evidence="3" id="KW-1185">Reference proteome</keyword>
<dbReference type="GO" id="GO:0016020">
    <property type="term" value="C:membrane"/>
    <property type="evidence" value="ECO:0007669"/>
    <property type="project" value="InterPro"/>
</dbReference>
<gene>
    <name evidence="2" type="ORF">SCLAR_v1c12260</name>
</gene>
<sequence length="587" mass="66152">MNLPKQMSSDKAFQTTVVKKNGKVKRKFLANRLWYKIALTIILWSVLQEIIMASTDLIDNIFVNMLLDVHIDGYDDFIGFIKNSGWNNISHEQLKVLGLESLYGDNIYYSPGQIGVNGVSASNQLFILMFAMVSGFCYGAGIFGAQYYGAGEYQKLKQITTLKIYIVLTITIIFVILGMPGIVEKMIGFTTHPKYAEAPTAALTNGASTAEIHQMYQYIQYRFAQLATEQGVKYYSIVSLSYPLLTINYVAITALRETRRPFYSFAMSFIALFANLMCNTFLTAPTFAGYNGFGILGVAFGTVASRTLQTVFVISLLSIKRFEFIPSWRHFKIDRLIVSSSLKKTLPILVNETLFVFGQVMQVKLRSEYSVDSLTANAMYETVLMAFFSPMYHGLNAGISTLVGNELGAQSFDKAKYNAKQLMRLSFMIAIGFMAIFSWLSFFIPGLIFRGSSSEAIRIGQWMIFAYAMTYPFILLNSCVYSILRAGGNVYSAFAMDSGFNWTFQIPTLAILILFNSHVNESNGFVKLDIIYIHVIICLFEVMKTIPAQIFYHKGKWVNNVIGDNDQDTEQTIKAKPAFKNFKREKV</sequence>
<feature type="transmembrane region" description="Helical" evidence="1">
    <location>
        <begin position="262"/>
        <end position="282"/>
    </location>
</feature>
<feature type="transmembrane region" description="Helical" evidence="1">
    <location>
        <begin position="531"/>
        <end position="552"/>
    </location>
</feature>
<dbReference type="AlphaFoldDB" id="A0A2K8KQA2"/>
<evidence type="ECO:0000313" key="3">
    <source>
        <dbReference type="Proteomes" id="UP000231179"/>
    </source>
</evidence>
<keyword evidence="1" id="KW-0812">Transmembrane</keyword>
<dbReference type="Proteomes" id="UP000231179">
    <property type="component" value="Chromosome"/>
</dbReference>
<dbReference type="PANTHER" id="PTHR42925:SF2">
    <property type="entry name" value="NA+ DRIVEN MULTIDRUG EFFLUX PUMP"/>
    <property type="match status" value="1"/>
</dbReference>
<feature type="transmembrane region" description="Helical" evidence="1">
    <location>
        <begin position="33"/>
        <end position="53"/>
    </location>
</feature>
<dbReference type="GO" id="GO:0015297">
    <property type="term" value="F:antiporter activity"/>
    <property type="evidence" value="ECO:0007669"/>
    <property type="project" value="InterPro"/>
</dbReference>
<dbReference type="RefSeq" id="WP_100255056.1">
    <property type="nucleotide sequence ID" value="NZ_CP024870.1"/>
</dbReference>
<organism evidence="2 3">
    <name type="scientific">Spiroplasma clarkii</name>
    <dbReference type="NCBI Taxonomy" id="2139"/>
    <lineage>
        <taxon>Bacteria</taxon>
        <taxon>Bacillati</taxon>
        <taxon>Mycoplasmatota</taxon>
        <taxon>Mollicutes</taxon>
        <taxon>Entomoplasmatales</taxon>
        <taxon>Spiroplasmataceae</taxon>
        <taxon>Spiroplasma</taxon>
    </lineage>
</organism>
<dbReference type="Pfam" id="PF01554">
    <property type="entry name" value="MatE"/>
    <property type="match status" value="2"/>
</dbReference>
<evidence type="ECO:0000313" key="2">
    <source>
        <dbReference type="EMBL" id="ATX71526.1"/>
    </source>
</evidence>
<dbReference type="GO" id="GO:0042910">
    <property type="term" value="F:xenobiotic transmembrane transporter activity"/>
    <property type="evidence" value="ECO:0007669"/>
    <property type="project" value="InterPro"/>
</dbReference>
<dbReference type="InterPro" id="IPR002528">
    <property type="entry name" value="MATE_fam"/>
</dbReference>
<name>A0A2K8KQA2_9MOLU</name>
<dbReference type="EMBL" id="CP024870">
    <property type="protein sequence ID" value="ATX71526.1"/>
    <property type="molecule type" value="Genomic_DNA"/>
</dbReference>
<protein>
    <submittedName>
        <fullName evidence="2">MATE efflux family protein</fullName>
    </submittedName>
</protein>
<evidence type="ECO:0000256" key="1">
    <source>
        <dbReference type="SAM" id="Phobius"/>
    </source>
</evidence>
<proteinExistence type="predicted"/>
<feature type="transmembrane region" description="Helical" evidence="1">
    <location>
        <begin position="464"/>
        <end position="487"/>
    </location>
</feature>